<dbReference type="Gene3D" id="3.30.950.10">
    <property type="entry name" value="Methyltransferase, Cobalt-precorrin-4 Transmethylase, Domain 2"/>
    <property type="match status" value="1"/>
</dbReference>
<comment type="caution">
    <text evidence="7">The sequence shown here is derived from an EMBL/GenBank/DDBJ whole genome shotgun (WGS) entry which is preliminary data.</text>
</comment>
<dbReference type="SUPFAM" id="SSF53790">
    <property type="entry name" value="Tetrapyrrole methylase"/>
    <property type="match status" value="1"/>
</dbReference>
<dbReference type="InterPro" id="IPR035996">
    <property type="entry name" value="4pyrrol_Methylase_sf"/>
</dbReference>
<keyword evidence="4" id="KW-0808">Transferase</keyword>
<evidence type="ECO:0000313" key="8">
    <source>
        <dbReference type="Proteomes" id="UP000632454"/>
    </source>
</evidence>
<dbReference type="Gene3D" id="3.40.1010.10">
    <property type="entry name" value="Cobalt-precorrin-4 Transmethylase, Domain 1"/>
    <property type="match status" value="1"/>
</dbReference>
<organism evidence="7 8">
    <name type="scientific">Williamsia phyllosphaerae</name>
    <dbReference type="NCBI Taxonomy" id="885042"/>
    <lineage>
        <taxon>Bacteria</taxon>
        <taxon>Bacillati</taxon>
        <taxon>Actinomycetota</taxon>
        <taxon>Actinomycetes</taxon>
        <taxon>Mycobacteriales</taxon>
        <taxon>Nocardiaceae</taxon>
        <taxon>Williamsia</taxon>
    </lineage>
</organism>
<feature type="domain" description="Tetrapyrrole methylase" evidence="6">
    <location>
        <begin position="6"/>
        <end position="190"/>
    </location>
</feature>
<dbReference type="PIRSF" id="PIRSF036428">
    <property type="entry name" value="CobL"/>
    <property type="match status" value="1"/>
</dbReference>
<dbReference type="PANTHER" id="PTHR43182">
    <property type="entry name" value="COBALT-PRECORRIN-6B C(15)-METHYLTRANSFERASE (DECARBOXYLATING)"/>
    <property type="match status" value="1"/>
</dbReference>
<keyword evidence="3" id="KW-0489">Methyltransferase</keyword>
<gene>
    <name evidence="7" type="primary">cobL</name>
    <name evidence="7" type="ORF">GCM10007298_42920</name>
</gene>
<dbReference type="Proteomes" id="UP000632454">
    <property type="component" value="Unassembled WGS sequence"/>
</dbReference>
<keyword evidence="2" id="KW-0169">Cobalamin biosynthesis</keyword>
<evidence type="ECO:0000259" key="6">
    <source>
        <dbReference type="Pfam" id="PF00590"/>
    </source>
</evidence>
<protein>
    <submittedName>
        <fullName evidence="7">Precorrin-6Y-methylase</fullName>
    </submittedName>
</protein>
<evidence type="ECO:0000256" key="4">
    <source>
        <dbReference type="ARBA" id="ARBA00022679"/>
    </source>
</evidence>
<dbReference type="InterPro" id="IPR050714">
    <property type="entry name" value="Cobalamin_biosynth_MTase"/>
</dbReference>
<dbReference type="Pfam" id="PF00590">
    <property type="entry name" value="TP_methylase"/>
    <property type="match status" value="1"/>
</dbReference>
<dbReference type="RefSeq" id="WP_188492743.1">
    <property type="nucleotide sequence ID" value="NZ_BMCS01000003.1"/>
</dbReference>
<dbReference type="CDD" id="cd11644">
    <property type="entry name" value="Precorrin-6Y-MT"/>
    <property type="match status" value="1"/>
</dbReference>
<evidence type="ECO:0000256" key="2">
    <source>
        <dbReference type="ARBA" id="ARBA00022573"/>
    </source>
</evidence>
<comment type="pathway">
    <text evidence="1">Cofactor biosynthesis; adenosylcobalamin biosynthesis.</text>
</comment>
<dbReference type="InterPro" id="IPR029063">
    <property type="entry name" value="SAM-dependent_MTases_sf"/>
</dbReference>
<dbReference type="NCBIfam" id="TIGR02467">
    <property type="entry name" value="CbiE"/>
    <property type="match status" value="1"/>
</dbReference>
<dbReference type="EMBL" id="BMCS01000003">
    <property type="protein sequence ID" value="GGF42634.1"/>
    <property type="molecule type" value="Genomic_DNA"/>
</dbReference>
<accession>A0ABQ1V7F8</accession>
<dbReference type="InterPro" id="IPR006365">
    <property type="entry name" value="Cbl_synth_CobL"/>
</dbReference>
<dbReference type="Gene3D" id="3.40.50.150">
    <property type="entry name" value="Vaccinia Virus protein VP39"/>
    <property type="match status" value="1"/>
</dbReference>
<dbReference type="InterPro" id="IPR014776">
    <property type="entry name" value="4pyrrole_Mease_sub2"/>
</dbReference>
<evidence type="ECO:0000313" key="7">
    <source>
        <dbReference type="EMBL" id="GGF42634.1"/>
    </source>
</evidence>
<sequence>MNEADIVVVGVGADGWNGLGDTARDELRRATLIAGSTRQLDLLPELAARRHAWSSPMVDDLHAVLDAAPQTPVHILASGDPMFHGVGTTIIRHVGADRVRVIPAVSSASLAAARLGWDLTDTRIVSLVSAPVSSLARDISDGVRLLILSRDATTPEAVAAHLTRSGHGESPVTVLEQLGGTDEAIAQGTANTWSRPAGDRLNIVAVECVGPASSRQSGLPDTDFDNDGQLTKTAVRALTIAALRPAPGQLLWDIGGGAGSVAIEWSRTESNCRAVVFETNATRRERIVGNADRLGVGTTITVAGEAPQALHGAPTPDAIFIGGGLCTDDMVEVCWSALRAGGIIVANAVTIESEAAVLQWHRTHGGELRRVHLEHAAPLGSMTTWRPVLPVTQWIATKEHS</sequence>
<evidence type="ECO:0000256" key="1">
    <source>
        <dbReference type="ARBA" id="ARBA00004953"/>
    </source>
</evidence>
<proteinExistence type="predicted"/>
<dbReference type="PANTHER" id="PTHR43182:SF1">
    <property type="entry name" value="COBALT-PRECORRIN-7 C(5)-METHYLTRANSFERASE"/>
    <property type="match status" value="1"/>
</dbReference>
<keyword evidence="5" id="KW-0949">S-adenosyl-L-methionine</keyword>
<dbReference type="InterPro" id="IPR014777">
    <property type="entry name" value="4pyrrole_Mease_sub1"/>
</dbReference>
<name>A0ABQ1V7F8_9NOCA</name>
<dbReference type="SUPFAM" id="SSF53335">
    <property type="entry name" value="S-adenosyl-L-methionine-dependent methyltransferases"/>
    <property type="match status" value="1"/>
</dbReference>
<dbReference type="InterPro" id="IPR014008">
    <property type="entry name" value="Cbl_synth_MTase_CbiT"/>
</dbReference>
<dbReference type="InterPro" id="IPR000878">
    <property type="entry name" value="4pyrrol_Mease"/>
</dbReference>
<evidence type="ECO:0000256" key="5">
    <source>
        <dbReference type="ARBA" id="ARBA00022691"/>
    </source>
</evidence>
<keyword evidence="8" id="KW-1185">Reference proteome</keyword>
<dbReference type="InterPro" id="IPR012818">
    <property type="entry name" value="CbiE"/>
</dbReference>
<reference evidence="8" key="1">
    <citation type="journal article" date="2019" name="Int. J. Syst. Evol. Microbiol.">
        <title>The Global Catalogue of Microorganisms (GCM) 10K type strain sequencing project: providing services to taxonomists for standard genome sequencing and annotation.</title>
        <authorList>
            <consortium name="The Broad Institute Genomics Platform"/>
            <consortium name="The Broad Institute Genome Sequencing Center for Infectious Disease"/>
            <person name="Wu L."/>
            <person name="Ma J."/>
        </authorList>
    </citation>
    <scope>NUCLEOTIDE SEQUENCE [LARGE SCALE GENOMIC DNA]</scope>
    <source>
        <strain evidence="8">CCM 7855</strain>
    </source>
</reference>
<dbReference type="NCBIfam" id="TIGR02469">
    <property type="entry name" value="CbiT"/>
    <property type="match status" value="1"/>
</dbReference>
<evidence type="ECO:0000256" key="3">
    <source>
        <dbReference type="ARBA" id="ARBA00022603"/>
    </source>
</evidence>